<dbReference type="InterPro" id="IPR033121">
    <property type="entry name" value="PEPTIDASE_A1"/>
</dbReference>
<dbReference type="InterPro" id="IPR001461">
    <property type="entry name" value="Aspartic_peptidase_A1"/>
</dbReference>
<sequence length="119" mass="13370">MDAQYFGEVGVGTPPQTFTVVFDTGSSNLWVPSSKCYFSIACYFNSKYKSSHSSTFHKNVRFDVASATYGMLENVLAIDGYRIERSPALERLTFLIALELMMWHPSVGWKVLEAADMAH</sequence>
<dbReference type="Proteomes" id="UP001396334">
    <property type="component" value="Unassembled WGS sequence"/>
</dbReference>
<evidence type="ECO:0000313" key="1">
    <source>
        <dbReference type="EMBL" id="KAK8476271.1"/>
    </source>
</evidence>
<dbReference type="PANTHER" id="PTHR47966">
    <property type="entry name" value="BETA-SITE APP-CLEAVING ENZYME, ISOFORM A-RELATED"/>
    <property type="match status" value="1"/>
</dbReference>
<evidence type="ECO:0000313" key="2">
    <source>
        <dbReference type="Proteomes" id="UP001396334"/>
    </source>
</evidence>
<proteinExistence type="predicted"/>
<gene>
    <name evidence="1" type="ORF">V6N11_001686</name>
</gene>
<dbReference type="PROSITE" id="PS51767">
    <property type="entry name" value="PEPTIDASE_A1"/>
    <property type="match status" value="1"/>
</dbReference>
<keyword evidence="2" id="KW-1185">Reference proteome</keyword>
<comment type="caution">
    <text evidence="1">The sequence shown here is derived from an EMBL/GenBank/DDBJ whole genome shotgun (WGS) entry which is preliminary data.</text>
</comment>
<dbReference type="SUPFAM" id="SSF50630">
    <property type="entry name" value="Acid proteases"/>
    <property type="match status" value="1"/>
</dbReference>
<dbReference type="Pfam" id="PF00026">
    <property type="entry name" value="Asp"/>
    <property type="match status" value="1"/>
</dbReference>
<accession>A0ABR1Z8M0</accession>
<reference evidence="1 2" key="1">
    <citation type="journal article" date="2024" name="G3 (Bethesda)">
        <title>Genome assembly of Hibiscus sabdariffa L. provides insights into metabolisms of medicinal natural products.</title>
        <authorList>
            <person name="Kim T."/>
        </authorList>
    </citation>
    <scope>NUCLEOTIDE SEQUENCE [LARGE SCALE GENOMIC DNA]</scope>
    <source>
        <strain evidence="1">TK-2024</strain>
        <tissue evidence="1">Old leaves</tissue>
    </source>
</reference>
<dbReference type="PROSITE" id="PS00141">
    <property type="entry name" value="ASP_PROTEASE"/>
    <property type="match status" value="1"/>
</dbReference>
<organism evidence="1 2">
    <name type="scientific">Hibiscus sabdariffa</name>
    <name type="common">roselle</name>
    <dbReference type="NCBI Taxonomy" id="183260"/>
    <lineage>
        <taxon>Eukaryota</taxon>
        <taxon>Viridiplantae</taxon>
        <taxon>Streptophyta</taxon>
        <taxon>Embryophyta</taxon>
        <taxon>Tracheophyta</taxon>
        <taxon>Spermatophyta</taxon>
        <taxon>Magnoliopsida</taxon>
        <taxon>eudicotyledons</taxon>
        <taxon>Gunneridae</taxon>
        <taxon>Pentapetalae</taxon>
        <taxon>rosids</taxon>
        <taxon>malvids</taxon>
        <taxon>Malvales</taxon>
        <taxon>Malvaceae</taxon>
        <taxon>Malvoideae</taxon>
        <taxon>Hibiscus</taxon>
    </lineage>
</organism>
<dbReference type="InterPro" id="IPR001969">
    <property type="entry name" value="Aspartic_peptidase_AS"/>
</dbReference>
<dbReference type="InterPro" id="IPR021109">
    <property type="entry name" value="Peptidase_aspartic_dom_sf"/>
</dbReference>
<name>A0ABR1Z8M0_9ROSI</name>
<dbReference type="PANTHER" id="PTHR47966:SF76">
    <property type="entry name" value="ASPARTIC PROTEINASE A1"/>
    <property type="match status" value="1"/>
</dbReference>
<dbReference type="EMBL" id="JBBPBN010002344">
    <property type="protein sequence ID" value="KAK8476271.1"/>
    <property type="molecule type" value="Genomic_DNA"/>
</dbReference>
<dbReference type="Gene3D" id="2.40.70.10">
    <property type="entry name" value="Acid Proteases"/>
    <property type="match status" value="1"/>
</dbReference>
<protein>
    <submittedName>
        <fullName evidence="1">Uncharacterized protein</fullName>
    </submittedName>
</protein>